<dbReference type="Proteomes" id="UP001231649">
    <property type="component" value="Chromosome 4"/>
</dbReference>
<name>A0ACC2QIU3_9NEOP</name>
<gene>
    <name evidence="1" type="ORF">PYW08_013628</name>
</gene>
<reference evidence="1" key="1">
    <citation type="submission" date="2023-03" db="EMBL/GenBank/DDBJ databases">
        <title>Chromosome-level genomes of two armyworms, Mythimna separata and Mythimna loreyi, provide insights into the biosynthesis and reception of sex pheromones.</title>
        <authorList>
            <person name="Zhao H."/>
        </authorList>
    </citation>
    <scope>NUCLEOTIDE SEQUENCE</scope>
    <source>
        <strain evidence="1">BeijingLab</strain>
    </source>
</reference>
<proteinExistence type="predicted"/>
<sequence>MIIIHQTLVLLTLLVGLAHSFDWDVAVGVRNKLEFYNNGAVTHSEDFGESFNIQHLVYDSTQNRLLVVNANSTQKTIIYNSCKGYIYWSNAEDSELHTIKKARIDGSETETILDGNQHVIYNMVIDQQTRKIYWTDNVVKGEDQTFSINSADLNGENRRTLLNDPERNQPFELTISKDYIYWVPFNDRTHNIWQITKNPTEDKKPTASSVSGWYTAAAKYKFEDQIQGIQDCESLRNLLPKL</sequence>
<evidence type="ECO:0000313" key="2">
    <source>
        <dbReference type="Proteomes" id="UP001231649"/>
    </source>
</evidence>
<dbReference type="EMBL" id="CM056780">
    <property type="protein sequence ID" value="KAJ8716343.1"/>
    <property type="molecule type" value="Genomic_DNA"/>
</dbReference>
<protein>
    <submittedName>
        <fullName evidence="1">Uncharacterized protein</fullName>
    </submittedName>
</protein>
<organism evidence="1 2">
    <name type="scientific">Mythimna loreyi</name>
    <dbReference type="NCBI Taxonomy" id="667449"/>
    <lineage>
        <taxon>Eukaryota</taxon>
        <taxon>Metazoa</taxon>
        <taxon>Ecdysozoa</taxon>
        <taxon>Arthropoda</taxon>
        <taxon>Hexapoda</taxon>
        <taxon>Insecta</taxon>
        <taxon>Pterygota</taxon>
        <taxon>Neoptera</taxon>
        <taxon>Endopterygota</taxon>
        <taxon>Lepidoptera</taxon>
        <taxon>Glossata</taxon>
        <taxon>Ditrysia</taxon>
        <taxon>Noctuoidea</taxon>
        <taxon>Noctuidae</taxon>
        <taxon>Noctuinae</taxon>
        <taxon>Hadenini</taxon>
        <taxon>Mythimna</taxon>
    </lineage>
</organism>
<accession>A0ACC2QIU3</accession>
<evidence type="ECO:0000313" key="1">
    <source>
        <dbReference type="EMBL" id="KAJ8716343.1"/>
    </source>
</evidence>
<keyword evidence="2" id="KW-1185">Reference proteome</keyword>
<comment type="caution">
    <text evidence="1">The sequence shown here is derived from an EMBL/GenBank/DDBJ whole genome shotgun (WGS) entry which is preliminary data.</text>
</comment>